<dbReference type="RefSeq" id="WP_046762424.1">
    <property type="nucleotide sequence ID" value="NZ_LBIC01000001.1"/>
</dbReference>
<dbReference type="InterPro" id="IPR016181">
    <property type="entry name" value="Acyl_CoA_acyltransferase"/>
</dbReference>
<evidence type="ECO:0000313" key="3">
    <source>
        <dbReference type="Proteomes" id="UP000033874"/>
    </source>
</evidence>
<dbReference type="Pfam" id="PF13480">
    <property type="entry name" value="Acetyltransf_6"/>
    <property type="match status" value="1"/>
</dbReference>
<reference evidence="2 3" key="1">
    <citation type="submission" date="2015-04" db="EMBL/GenBank/DDBJ databases">
        <title>Genome sequence of aromatic hydrocarbons-degrading Sphingobium chungbukense DJ77.</title>
        <authorList>
            <person name="Kim Y.-C."/>
            <person name="Chae J.-C."/>
        </authorList>
    </citation>
    <scope>NUCLEOTIDE SEQUENCE [LARGE SCALE GENOMIC DNA]</scope>
    <source>
        <strain evidence="2 3">DJ77</strain>
    </source>
</reference>
<organism evidence="2 3">
    <name type="scientific">Sphingobium chungbukense</name>
    <dbReference type="NCBI Taxonomy" id="56193"/>
    <lineage>
        <taxon>Bacteria</taxon>
        <taxon>Pseudomonadati</taxon>
        <taxon>Pseudomonadota</taxon>
        <taxon>Alphaproteobacteria</taxon>
        <taxon>Sphingomonadales</taxon>
        <taxon>Sphingomonadaceae</taxon>
        <taxon>Sphingobium</taxon>
    </lineage>
</organism>
<dbReference type="Proteomes" id="UP000033874">
    <property type="component" value="Unassembled WGS sequence"/>
</dbReference>
<gene>
    <name evidence="2" type="ORF">YP76_05020</name>
</gene>
<dbReference type="InterPro" id="IPR038740">
    <property type="entry name" value="BioF2-like_GNAT_dom"/>
</dbReference>
<accession>A0A0M3AYJ1</accession>
<dbReference type="EMBL" id="LBIC01000001">
    <property type="protein sequence ID" value="KKW93991.1"/>
    <property type="molecule type" value="Genomic_DNA"/>
</dbReference>
<protein>
    <submittedName>
        <fullName evidence="2">CelD-like protein</fullName>
    </submittedName>
</protein>
<dbReference type="Gene3D" id="3.40.630.30">
    <property type="match status" value="1"/>
</dbReference>
<evidence type="ECO:0000259" key="1">
    <source>
        <dbReference type="Pfam" id="PF13480"/>
    </source>
</evidence>
<feature type="domain" description="BioF2-like acetyltransferase" evidence="1">
    <location>
        <begin position="176"/>
        <end position="315"/>
    </location>
</feature>
<name>A0A0M3AYJ1_9SPHN</name>
<proteinExistence type="predicted"/>
<dbReference type="AlphaFoldDB" id="A0A0M3AYJ1"/>
<comment type="caution">
    <text evidence="2">The sequence shown here is derived from an EMBL/GenBank/DDBJ whole genome shotgun (WGS) entry which is preliminary data.</text>
</comment>
<evidence type="ECO:0000313" key="2">
    <source>
        <dbReference type="EMBL" id="KKW93991.1"/>
    </source>
</evidence>
<dbReference type="PATRIC" id="fig|56193.3.peg.1034"/>
<keyword evidence="3" id="KW-1185">Reference proteome</keyword>
<sequence length="352" mass="38583">MALTAEFTRLPDLAALGSRWQALEARAESSFFLGWTWTGAWLESYDIRPELLAVTDGLGRDVALALFGHAMQPRLLGPSATLSLNQSGNAVADRPFVEYNGLLTARGKEGQAIEAALRALQRRNDWRTLRFSGLSPGSPLLEIAARRKTRLDLSPVYQIDLEAVRASDYLSLLSSNSRGQIRRAIREHGGALPAIAAATPADIDPWLAEMRSLNAGRHADNAWDDEAFCRFVAMLAARGDDAVELLRLTDGEGSVGFLLNFIHGGAAMNYQSAFAAPRSAKDKPGLLCHAAAVDHYAGRGLMLYSLLAGKDRYKQSLATRQEALEWWQIDRFSPRLEAEAILRKILKRPASA</sequence>
<dbReference type="STRING" id="56193.YP76_05020"/>
<dbReference type="SUPFAM" id="SSF55729">
    <property type="entry name" value="Acyl-CoA N-acyltransferases (Nat)"/>
    <property type="match status" value="1"/>
</dbReference>